<reference evidence="1" key="1">
    <citation type="journal article" date="2020" name="Biotechnol. Biofuels">
        <title>New insights from the biogas microbiome by comprehensive genome-resolved metagenomics of nearly 1600 species originating from multiple anaerobic digesters.</title>
        <authorList>
            <person name="Campanaro S."/>
            <person name="Treu L."/>
            <person name="Rodriguez-R L.M."/>
            <person name="Kovalovszki A."/>
            <person name="Ziels R.M."/>
            <person name="Maus I."/>
            <person name="Zhu X."/>
            <person name="Kougias P.G."/>
            <person name="Basile A."/>
            <person name="Luo G."/>
            <person name="Schluter A."/>
            <person name="Konstantinidis K.T."/>
            <person name="Angelidaki I."/>
        </authorList>
    </citation>
    <scope>NUCLEOTIDE SEQUENCE</scope>
    <source>
        <strain evidence="1">AS01afH2WH_6</strain>
    </source>
</reference>
<dbReference type="Proteomes" id="UP000767327">
    <property type="component" value="Unassembled WGS sequence"/>
</dbReference>
<accession>A0A971ICI8</accession>
<name>A0A971ICI8_9BIFI</name>
<gene>
    <name evidence="1" type="ORF">GXW98_05865</name>
</gene>
<dbReference type="OrthoDB" id="4412570at2"/>
<organism evidence="1 2">
    <name type="scientific">Bifidobacterium crudilactis</name>
    <dbReference type="NCBI Taxonomy" id="327277"/>
    <lineage>
        <taxon>Bacteria</taxon>
        <taxon>Bacillati</taxon>
        <taxon>Actinomycetota</taxon>
        <taxon>Actinomycetes</taxon>
        <taxon>Bifidobacteriales</taxon>
        <taxon>Bifidobacteriaceae</taxon>
        <taxon>Bifidobacterium</taxon>
    </lineage>
</organism>
<dbReference type="RefSeq" id="WP_034253388.1">
    <property type="nucleotide sequence ID" value="NZ_CP181270.1"/>
</dbReference>
<proteinExistence type="predicted"/>
<dbReference type="GeneID" id="78115888"/>
<reference evidence="1" key="2">
    <citation type="submission" date="2020-01" db="EMBL/GenBank/DDBJ databases">
        <authorList>
            <person name="Campanaro S."/>
        </authorList>
    </citation>
    <scope>NUCLEOTIDE SEQUENCE</scope>
    <source>
        <strain evidence="1">AS01afH2WH_6</strain>
    </source>
</reference>
<comment type="caution">
    <text evidence="1">The sequence shown here is derived from an EMBL/GenBank/DDBJ whole genome shotgun (WGS) entry which is preliminary data.</text>
</comment>
<dbReference type="AlphaFoldDB" id="A0A971ICI8"/>
<dbReference type="EMBL" id="JAAXZR010000020">
    <property type="protein sequence ID" value="NLT79790.1"/>
    <property type="molecule type" value="Genomic_DNA"/>
</dbReference>
<protein>
    <submittedName>
        <fullName evidence="1">Uncharacterized protein</fullName>
    </submittedName>
</protein>
<evidence type="ECO:0000313" key="2">
    <source>
        <dbReference type="Proteomes" id="UP000767327"/>
    </source>
</evidence>
<evidence type="ECO:0000313" key="1">
    <source>
        <dbReference type="EMBL" id="NLT79790.1"/>
    </source>
</evidence>
<sequence>MGVQQVFYLNNGQASHEHTVNYPSSDLDRMASFNDETEDTDDSFTQYKDEAETQLLAYVSAPWAKDAAARDVSTHYELQCNSLAQVIQPNSNDTYPIVVGLLQYRLTVFLVLLSCRWLVAVGEDGFVFHGVSLPEERCRRLRL</sequence>